<dbReference type="OrthoDB" id="10272346at2759"/>
<evidence type="ECO:0000313" key="1">
    <source>
        <dbReference type="EMBL" id="PQQ11130.1"/>
    </source>
</evidence>
<protein>
    <submittedName>
        <fullName evidence="1">Uncharacterized protein</fullName>
    </submittedName>
</protein>
<accession>A0A314YXB5</accession>
<dbReference type="Proteomes" id="UP000250321">
    <property type="component" value="Unassembled WGS sequence"/>
</dbReference>
<dbReference type="AlphaFoldDB" id="A0A314YXB5"/>
<sequence length="80" mass="9186">METSPSPQTEKGVNFAILVSLTLYINSKLYSNNSWLAVRNSFSNQNTALFGHSINRYLPHWQLKHFVFCTIIRIISANQN</sequence>
<keyword evidence="2" id="KW-1185">Reference proteome</keyword>
<reference evidence="1 2" key="1">
    <citation type="submission" date="2018-02" db="EMBL/GenBank/DDBJ databases">
        <title>Draft genome of wild Prunus yedoensis var. nudiflora.</title>
        <authorList>
            <person name="Baek S."/>
            <person name="Kim J.-H."/>
            <person name="Choi K."/>
            <person name="Kim G.-B."/>
            <person name="Cho A."/>
            <person name="Jang H."/>
            <person name="Shin C.-H."/>
            <person name="Yu H.-J."/>
            <person name="Mun J.-H."/>
        </authorList>
    </citation>
    <scope>NUCLEOTIDE SEQUENCE [LARGE SCALE GENOMIC DNA]</scope>
    <source>
        <strain evidence="2">cv. Jeju island</strain>
        <tissue evidence="1">Leaf</tissue>
    </source>
</reference>
<comment type="caution">
    <text evidence="1">The sequence shown here is derived from an EMBL/GenBank/DDBJ whole genome shotgun (WGS) entry which is preliminary data.</text>
</comment>
<organism evidence="1 2">
    <name type="scientific">Prunus yedoensis var. nudiflora</name>
    <dbReference type="NCBI Taxonomy" id="2094558"/>
    <lineage>
        <taxon>Eukaryota</taxon>
        <taxon>Viridiplantae</taxon>
        <taxon>Streptophyta</taxon>
        <taxon>Embryophyta</taxon>
        <taxon>Tracheophyta</taxon>
        <taxon>Spermatophyta</taxon>
        <taxon>Magnoliopsida</taxon>
        <taxon>eudicotyledons</taxon>
        <taxon>Gunneridae</taxon>
        <taxon>Pentapetalae</taxon>
        <taxon>rosids</taxon>
        <taxon>fabids</taxon>
        <taxon>Rosales</taxon>
        <taxon>Rosaceae</taxon>
        <taxon>Amygdaloideae</taxon>
        <taxon>Amygdaleae</taxon>
        <taxon>Prunus</taxon>
    </lineage>
</organism>
<dbReference type="EMBL" id="PJQY01000417">
    <property type="protein sequence ID" value="PQQ11130.1"/>
    <property type="molecule type" value="Genomic_DNA"/>
</dbReference>
<name>A0A314YXB5_PRUYE</name>
<gene>
    <name evidence="1" type="ORF">Pyn_08371</name>
</gene>
<proteinExistence type="predicted"/>
<evidence type="ECO:0000313" key="2">
    <source>
        <dbReference type="Proteomes" id="UP000250321"/>
    </source>
</evidence>